<dbReference type="CDD" id="cd06225">
    <property type="entry name" value="HAMP"/>
    <property type="match status" value="1"/>
</dbReference>
<dbReference type="SMART" id="SM00331">
    <property type="entry name" value="PP2C_SIG"/>
    <property type="match status" value="1"/>
</dbReference>
<dbReference type="Proteomes" id="UP000188879">
    <property type="component" value="Unassembled WGS sequence"/>
</dbReference>
<dbReference type="Pfam" id="PF00672">
    <property type="entry name" value="HAMP"/>
    <property type="match status" value="1"/>
</dbReference>
<dbReference type="Gene3D" id="3.60.40.10">
    <property type="entry name" value="PPM-type phosphatase domain"/>
    <property type="match status" value="1"/>
</dbReference>
<evidence type="ECO:0000259" key="3">
    <source>
        <dbReference type="PROSITE" id="PS50885"/>
    </source>
</evidence>
<dbReference type="InterPro" id="IPR003660">
    <property type="entry name" value="HAMP_dom"/>
</dbReference>
<gene>
    <name evidence="4" type="ORF">BKE38_01330</name>
</gene>
<dbReference type="InterPro" id="IPR001932">
    <property type="entry name" value="PPM-type_phosphatase-like_dom"/>
</dbReference>
<dbReference type="PROSITE" id="PS50885">
    <property type="entry name" value="HAMP"/>
    <property type="match status" value="1"/>
</dbReference>
<dbReference type="PANTHER" id="PTHR43156:SF9">
    <property type="entry name" value="HAMP DOMAIN-CONTAINING PROTEIN"/>
    <property type="match status" value="1"/>
</dbReference>
<dbReference type="InterPro" id="IPR052016">
    <property type="entry name" value="Bact_Sigma-Reg"/>
</dbReference>
<dbReference type="SMART" id="SM00304">
    <property type="entry name" value="HAMP"/>
    <property type="match status" value="1"/>
</dbReference>
<dbReference type="GO" id="GO:0007165">
    <property type="term" value="P:signal transduction"/>
    <property type="evidence" value="ECO:0007669"/>
    <property type="project" value="InterPro"/>
</dbReference>
<keyword evidence="2" id="KW-0472">Membrane</keyword>
<accession>A0A1V2H7W0</accession>
<dbReference type="GO" id="GO:0016020">
    <property type="term" value="C:membrane"/>
    <property type="evidence" value="ECO:0007669"/>
    <property type="project" value="InterPro"/>
</dbReference>
<keyword evidence="2" id="KW-0812">Transmembrane</keyword>
<sequence>MARTPPDAPPEAAAPLSVKVGLARRLFLRVFPVVAGVVLVTQLTIAWVNYSDQLRDQSERAQLLAQLTASAVARPVWNLDESVYRPQVESLALDSTFLGVRLLDDAGKPMLVHGRPEQRDANVIRVSAELRVDSAPRPVGRLELVLSTAQLRDSAIRQAVIAVAAVLVLVLVFTLTLQAAVRRRAVLPLRRLLAAMREVEHKRWTTVEPGAGDEIGAVSTAFNRMVEGLRSGDEAKQLLAELEAAHQRLGAANRLVLESINYARRIQASMLPDERVLLPAIADIATLWKPLHTVGGDYFWVDQSGGRSVLLVVDCTGHGVPGAFMTLVVAAALDRALSERGLDSPAAILAALDAMVRSRLRQNGRGAESDDGLDCAICVWDRPRRTMLFAGAGLPLLHSDAAGAMQLVKGGRHGLGYRSVMPDPSSFVDVEIAVEPGMAFYLCTDGVSDQMGGSPRRLLGRKRLAELLRAGQGQPMTAQMDRLEQALARYRGAEPLRDDMTAIGFVPLAAAPGSEIP</sequence>
<organism evidence="4 5">
    <name type="scientific">Teichococcus deserti</name>
    <dbReference type="NCBI Taxonomy" id="1817963"/>
    <lineage>
        <taxon>Bacteria</taxon>
        <taxon>Pseudomonadati</taxon>
        <taxon>Pseudomonadota</taxon>
        <taxon>Alphaproteobacteria</taxon>
        <taxon>Acetobacterales</taxon>
        <taxon>Roseomonadaceae</taxon>
        <taxon>Roseomonas</taxon>
    </lineage>
</organism>
<evidence type="ECO:0000313" key="5">
    <source>
        <dbReference type="Proteomes" id="UP000188879"/>
    </source>
</evidence>
<dbReference type="Pfam" id="PF07228">
    <property type="entry name" value="SpoIIE"/>
    <property type="match status" value="1"/>
</dbReference>
<feature type="transmembrane region" description="Helical" evidence="2">
    <location>
        <begin position="159"/>
        <end position="181"/>
    </location>
</feature>
<dbReference type="GO" id="GO:0016791">
    <property type="term" value="F:phosphatase activity"/>
    <property type="evidence" value="ECO:0007669"/>
    <property type="project" value="TreeGrafter"/>
</dbReference>
<dbReference type="PANTHER" id="PTHR43156">
    <property type="entry name" value="STAGE II SPORULATION PROTEIN E-RELATED"/>
    <property type="match status" value="1"/>
</dbReference>
<dbReference type="Gene3D" id="6.10.340.10">
    <property type="match status" value="1"/>
</dbReference>
<reference evidence="4 5" key="1">
    <citation type="submission" date="2016-10" db="EMBL/GenBank/DDBJ databases">
        <title>Draft Genome sequence of Roseomonas sp. strain M3.</title>
        <authorList>
            <person name="Subhash Y."/>
            <person name="Lee S."/>
        </authorList>
    </citation>
    <scope>NUCLEOTIDE SEQUENCE [LARGE SCALE GENOMIC DNA]</scope>
    <source>
        <strain evidence="4 5">M3</strain>
    </source>
</reference>
<protein>
    <recommendedName>
        <fullName evidence="3">HAMP domain-containing protein</fullName>
    </recommendedName>
</protein>
<proteinExistence type="predicted"/>
<keyword evidence="1" id="KW-0378">Hydrolase</keyword>
<name>A0A1V2H7W0_9PROT</name>
<dbReference type="AlphaFoldDB" id="A0A1V2H7W0"/>
<dbReference type="EMBL" id="MLCO01000009">
    <property type="protein sequence ID" value="ONG58876.1"/>
    <property type="molecule type" value="Genomic_DNA"/>
</dbReference>
<evidence type="ECO:0000313" key="4">
    <source>
        <dbReference type="EMBL" id="ONG58876.1"/>
    </source>
</evidence>
<keyword evidence="2" id="KW-1133">Transmembrane helix</keyword>
<keyword evidence="5" id="KW-1185">Reference proteome</keyword>
<comment type="caution">
    <text evidence="4">The sequence shown here is derived from an EMBL/GenBank/DDBJ whole genome shotgun (WGS) entry which is preliminary data.</text>
</comment>
<dbReference type="InterPro" id="IPR036457">
    <property type="entry name" value="PPM-type-like_dom_sf"/>
</dbReference>
<dbReference type="RefSeq" id="WP_207553455.1">
    <property type="nucleotide sequence ID" value="NZ_MLCO01000009.1"/>
</dbReference>
<evidence type="ECO:0000256" key="1">
    <source>
        <dbReference type="ARBA" id="ARBA00022801"/>
    </source>
</evidence>
<dbReference type="SUPFAM" id="SSF158472">
    <property type="entry name" value="HAMP domain-like"/>
    <property type="match status" value="1"/>
</dbReference>
<evidence type="ECO:0000256" key="2">
    <source>
        <dbReference type="SAM" id="Phobius"/>
    </source>
</evidence>
<feature type="domain" description="HAMP" evidence="3">
    <location>
        <begin position="183"/>
        <end position="234"/>
    </location>
</feature>
<feature type="transmembrane region" description="Helical" evidence="2">
    <location>
        <begin position="26"/>
        <end position="50"/>
    </location>
</feature>